<protein>
    <recommendedName>
        <fullName evidence="1">WDGH domain-containing protein</fullName>
    </recommendedName>
</protein>
<evidence type="ECO:0000313" key="2">
    <source>
        <dbReference type="EMBL" id="DAF44774.1"/>
    </source>
</evidence>
<evidence type="ECO:0000259" key="1">
    <source>
        <dbReference type="Pfam" id="PF25311"/>
    </source>
</evidence>
<organism evidence="2">
    <name type="scientific">Podoviridae sp. ct8Lf7</name>
    <dbReference type="NCBI Taxonomy" id="2827723"/>
    <lineage>
        <taxon>Viruses</taxon>
        <taxon>Duplodnaviria</taxon>
        <taxon>Heunggongvirae</taxon>
        <taxon>Uroviricota</taxon>
        <taxon>Caudoviricetes</taxon>
    </lineage>
</organism>
<sequence length="121" mass="14393">MKLLQRIKNLFLSDDKISDGYHTFDELYHYRMLYNAAFFNSLGGKYEVHKSYRHANGELCFGGGWFIVMAYLPTGQISNHYRIEDWNLFNIPERWKADEWDGHTPVEAANRLYKFCLQCNK</sequence>
<name>A0A8S5S1A8_9CAUD</name>
<reference evidence="2" key="1">
    <citation type="journal article" date="2021" name="Proc. Natl. Acad. Sci. U.S.A.">
        <title>A Catalog of Tens of Thousands of Viruses from Human Metagenomes Reveals Hidden Associations with Chronic Diseases.</title>
        <authorList>
            <person name="Tisza M.J."/>
            <person name="Buck C.B."/>
        </authorList>
    </citation>
    <scope>NUCLEOTIDE SEQUENCE</scope>
    <source>
        <strain evidence="2">Ct8Lf7</strain>
    </source>
</reference>
<dbReference type="InterPro" id="IPR057362">
    <property type="entry name" value="WDGH"/>
</dbReference>
<proteinExistence type="predicted"/>
<feature type="domain" description="WDGH" evidence="1">
    <location>
        <begin position="16"/>
        <end position="114"/>
    </location>
</feature>
<dbReference type="Pfam" id="PF25311">
    <property type="entry name" value="WDGH"/>
    <property type="match status" value="1"/>
</dbReference>
<accession>A0A8S5S1A8</accession>
<dbReference type="EMBL" id="BK032511">
    <property type="protein sequence ID" value="DAF44774.1"/>
    <property type="molecule type" value="Genomic_DNA"/>
</dbReference>